<evidence type="ECO:0000259" key="1">
    <source>
        <dbReference type="Pfam" id="PF10536"/>
    </source>
</evidence>
<dbReference type="AlphaFoldDB" id="A0A6G1DAM1"/>
<dbReference type="InterPro" id="IPR044824">
    <property type="entry name" value="MAIN-like"/>
</dbReference>
<feature type="domain" description="Aminotransferase-like plant mobile" evidence="1">
    <location>
        <begin position="2"/>
        <end position="146"/>
    </location>
</feature>
<reference evidence="2 3" key="1">
    <citation type="submission" date="2019-11" db="EMBL/GenBank/DDBJ databases">
        <title>Whole genome sequence of Oryza granulata.</title>
        <authorList>
            <person name="Li W."/>
        </authorList>
    </citation>
    <scope>NUCLEOTIDE SEQUENCE [LARGE SCALE GENOMIC DNA]</scope>
    <source>
        <strain evidence="3">cv. Menghai</strain>
        <tissue evidence="2">Leaf</tissue>
    </source>
</reference>
<dbReference type="InterPro" id="IPR019557">
    <property type="entry name" value="AminoTfrase-like_pln_mobile"/>
</dbReference>
<sequence>MWLRLPVGRLSWRSHPEWPLQNTDRHPTVAHLFVQVPQPAVRNNAMYYYYTNELDSLHPSQIEWEPYRSQEIQDLGLNAMCEVDHNMKALLCPLVCFYAVEFLLCHRVMRQFGRRQRSPPLNVSTSIDLHKLDSRKNKWITDWSAHHVQHNQH</sequence>
<dbReference type="PANTHER" id="PTHR46033">
    <property type="entry name" value="PROTEIN MAIN-LIKE 2"/>
    <property type="match status" value="1"/>
</dbReference>
<comment type="caution">
    <text evidence="2">The sequence shown here is derived from an EMBL/GenBank/DDBJ whole genome shotgun (WGS) entry which is preliminary data.</text>
</comment>
<evidence type="ECO:0000313" key="2">
    <source>
        <dbReference type="EMBL" id="KAF0908793.1"/>
    </source>
</evidence>
<evidence type="ECO:0000313" key="3">
    <source>
        <dbReference type="Proteomes" id="UP000479710"/>
    </source>
</evidence>
<dbReference type="OrthoDB" id="593744at2759"/>
<accession>A0A6G1DAM1</accession>
<dbReference type="Pfam" id="PF10536">
    <property type="entry name" value="PMD"/>
    <property type="match status" value="1"/>
</dbReference>
<gene>
    <name evidence="2" type="ORF">E2562_028595</name>
</gene>
<proteinExistence type="predicted"/>
<dbReference type="PANTHER" id="PTHR46033:SF8">
    <property type="entry name" value="PROTEIN MAINTENANCE OF MERISTEMS-LIKE"/>
    <property type="match status" value="1"/>
</dbReference>
<dbReference type="GO" id="GO:0010073">
    <property type="term" value="P:meristem maintenance"/>
    <property type="evidence" value="ECO:0007669"/>
    <property type="project" value="InterPro"/>
</dbReference>
<dbReference type="Proteomes" id="UP000479710">
    <property type="component" value="Unassembled WGS sequence"/>
</dbReference>
<name>A0A6G1DAM1_9ORYZ</name>
<organism evidence="2 3">
    <name type="scientific">Oryza meyeriana var. granulata</name>
    <dbReference type="NCBI Taxonomy" id="110450"/>
    <lineage>
        <taxon>Eukaryota</taxon>
        <taxon>Viridiplantae</taxon>
        <taxon>Streptophyta</taxon>
        <taxon>Embryophyta</taxon>
        <taxon>Tracheophyta</taxon>
        <taxon>Spermatophyta</taxon>
        <taxon>Magnoliopsida</taxon>
        <taxon>Liliopsida</taxon>
        <taxon>Poales</taxon>
        <taxon>Poaceae</taxon>
        <taxon>BOP clade</taxon>
        <taxon>Oryzoideae</taxon>
        <taxon>Oryzeae</taxon>
        <taxon>Oryzinae</taxon>
        <taxon>Oryza</taxon>
        <taxon>Oryza meyeriana</taxon>
    </lineage>
</organism>
<dbReference type="EMBL" id="SPHZ02000007">
    <property type="protein sequence ID" value="KAF0908793.1"/>
    <property type="molecule type" value="Genomic_DNA"/>
</dbReference>
<keyword evidence="3" id="KW-1185">Reference proteome</keyword>
<protein>
    <recommendedName>
        <fullName evidence="1">Aminotransferase-like plant mobile domain-containing protein</fullName>
    </recommendedName>
</protein>